<feature type="region of interest" description="Disordered" evidence="3">
    <location>
        <begin position="1"/>
        <end position="29"/>
    </location>
</feature>
<dbReference type="RefSeq" id="WP_225423248.1">
    <property type="nucleotide sequence ID" value="NZ_JBHTOG010000036.1"/>
</dbReference>
<comment type="caution">
    <text evidence="4">The sequence shown here is derived from an EMBL/GenBank/DDBJ whole genome shotgun (WGS) entry which is preliminary data.</text>
</comment>
<comment type="similarity">
    <text evidence="1">Belongs to the asp23 family.</text>
</comment>
<gene>
    <name evidence="4" type="ORF">ACFQ47_07055</name>
</gene>
<evidence type="ECO:0000256" key="2">
    <source>
        <dbReference type="ARBA" id="ARBA00039575"/>
    </source>
</evidence>
<evidence type="ECO:0000313" key="5">
    <source>
        <dbReference type="Proteomes" id="UP001597192"/>
    </source>
</evidence>
<name>A0ABW4CQD3_9LACO</name>
<dbReference type="Pfam" id="PF03780">
    <property type="entry name" value="Asp23"/>
    <property type="match status" value="1"/>
</dbReference>
<sequence length="197" mass="22068">MVEEKNNEMMHDMPNEMKGAKPLPPHMDKEMPPHMDKDMPHGPGMTPDKDMAPELETKLTFDESVLKKIVNRTSGEVAGVLSLEGGMLHDMTDFFRKNEDPTKGVAVAVDDDQNVKVELDATMRYGEDAPAVFAEVTKAIVRNVKEMTGMTVIGVSMHVKDMLTEEEIARQEDDADDHDDAKDEVRMTRDDKDLQPA</sequence>
<evidence type="ECO:0000256" key="3">
    <source>
        <dbReference type="SAM" id="MobiDB-lite"/>
    </source>
</evidence>
<dbReference type="EMBL" id="JBHTOG010000036">
    <property type="protein sequence ID" value="MFD1432439.1"/>
    <property type="molecule type" value="Genomic_DNA"/>
</dbReference>
<evidence type="ECO:0000256" key="1">
    <source>
        <dbReference type="ARBA" id="ARBA00005721"/>
    </source>
</evidence>
<reference evidence="5" key="1">
    <citation type="journal article" date="2019" name="Int. J. Syst. Evol. Microbiol.">
        <title>The Global Catalogue of Microorganisms (GCM) 10K type strain sequencing project: providing services to taxonomists for standard genome sequencing and annotation.</title>
        <authorList>
            <consortium name="The Broad Institute Genomics Platform"/>
            <consortium name="The Broad Institute Genome Sequencing Center for Infectious Disease"/>
            <person name="Wu L."/>
            <person name="Ma J."/>
        </authorList>
    </citation>
    <scope>NUCLEOTIDE SEQUENCE [LARGE SCALE GENOMIC DNA]</scope>
    <source>
        <strain evidence="5">CCM 8947</strain>
    </source>
</reference>
<protein>
    <recommendedName>
        <fullName evidence="2">Stress response regulator gls24 homolog</fullName>
    </recommendedName>
</protein>
<feature type="compositionally biased region" description="Basic and acidic residues" evidence="3">
    <location>
        <begin position="1"/>
        <end position="19"/>
    </location>
</feature>
<feature type="compositionally biased region" description="Basic and acidic residues" evidence="3">
    <location>
        <begin position="179"/>
        <end position="197"/>
    </location>
</feature>
<dbReference type="InterPro" id="IPR005531">
    <property type="entry name" value="Asp23"/>
</dbReference>
<evidence type="ECO:0000313" key="4">
    <source>
        <dbReference type="EMBL" id="MFD1432439.1"/>
    </source>
</evidence>
<proteinExistence type="inferred from homology"/>
<keyword evidence="5" id="KW-1185">Reference proteome</keyword>
<dbReference type="PANTHER" id="PTHR34297">
    <property type="entry name" value="HYPOTHETICAL CYTOSOLIC PROTEIN-RELATED"/>
    <property type="match status" value="1"/>
</dbReference>
<feature type="region of interest" description="Disordered" evidence="3">
    <location>
        <begin position="165"/>
        <end position="197"/>
    </location>
</feature>
<dbReference type="PANTHER" id="PTHR34297:SF3">
    <property type="entry name" value="ALKALINE SHOCK PROTEIN 23"/>
    <property type="match status" value="1"/>
</dbReference>
<organism evidence="4 5">
    <name type="scientific">Lacticaseibacillus yichunensis</name>
    <dbReference type="NCBI Taxonomy" id="2486015"/>
    <lineage>
        <taxon>Bacteria</taxon>
        <taxon>Bacillati</taxon>
        <taxon>Bacillota</taxon>
        <taxon>Bacilli</taxon>
        <taxon>Lactobacillales</taxon>
        <taxon>Lactobacillaceae</taxon>
        <taxon>Lacticaseibacillus</taxon>
    </lineage>
</organism>
<dbReference type="Proteomes" id="UP001597192">
    <property type="component" value="Unassembled WGS sequence"/>
</dbReference>
<accession>A0ABW4CQD3</accession>